<keyword evidence="1" id="KW-0175">Coiled coil</keyword>
<evidence type="ECO:0000256" key="2">
    <source>
        <dbReference type="SAM" id="MobiDB-lite"/>
    </source>
</evidence>
<feature type="transmembrane region" description="Helical" evidence="3">
    <location>
        <begin position="93"/>
        <end position="116"/>
    </location>
</feature>
<dbReference type="PATRIC" id="fig|158500.4.peg.639"/>
<proteinExistence type="predicted"/>
<feature type="coiled-coil region" evidence="1">
    <location>
        <begin position="131"/>
        <end position="194"/>
    </location>
</feature>
<evidence type="ECO:0000256" key="3">
    <source>
        <dbReference type="SAM" id="Phobius"/>
    </source>
</evidence>
<dbReference type="KEGG" id="nre:BES08_03170"/>
<evidence type="ECO:0000313" key="5">
    <source>
        <dbReference type="EMBL" id="EZP84861.1"/>
    </source>
</evidence>
<feature type="compositionally biased region" description="Polar residues" evidence="2">
    <location>
        <begin position="17"/>
        <end position="33"/>
    </location>
</feature>
<reference evidence="4" key="2">
    <citation type="submission" date="2016-08" db="EMBL/GenBank/DDBJ databases">
        <authorList>
            <person name="Seilhamer J.J."/>
        </authorList>
    </citation>
    <scope>NUCLEOTIDE SEQUENCE [LARGE SCALE GENOMIC DNA]</scope>
    <source>
        <strain evidence="4">SA1</strain>
    </source>
</reference>
<evidence type="ECO:0000313" key="6">
    <source>
        <dbReference type="Proteomes" id="UP000024329"/>
    </source>
</evidence>
<keyword evidence="7" id="KW-1185">Reference proteome</keyword>
<name>A0A031K4K6_9SPHN</name>
<reference evidence="5 6" key="1">
    <citation type="submission" date="2014-03" db="EMBL/GenBank/DDBJ databases">
        <title>Whole genome sequence of Novosphingobium resinovorum KF1.</title>
        <authorList>
            <person name="Gan H.M."/>
            <person name="Gan H.Y."/>
            <person name="Chew T.H."/>
            <person name="Savka M.A."/>
        </authorList>
    </citation>
    <scope>NUCLEOTIDE SEQUENCE [LARGE SCALE GENOMIC DNA]</scope>
    <source>
        <strain evidence="5 6">KF1</strain>
    </source>
</reference>
<dbReference type="eggNOG" id="COG1196">
    <property type="taxonomic scope" value="Bacteria"/>
</dbReference>
<evidence type="ECO:0000256" key="1">
    <source>
        <dbReference type="SAM" id="Coils"/>
    </source>
</evidence>
<dbReference type="STRING" id="158500.BES08_03170"/>
<dbReference type="EMBL" id="CP017075">
    <property type="protein sequence ID" value="AOR75861.1"/>
    <property type="molecule type" value="Genomic_DNA"/>
</dbReference>
<protein>
    <submittedName>
        <fullName evidence="5">ATPase</fullName>
    </submittedName>
</protein>
<dbReference type="Proteomes" id="UP000094626">
    <property type="component" value="Chromosome"/>
</dbReference>
<reference evidence="7" key="3">
    <citation type="journal article" date="2017" name="J. Biotechnol.">
        <title>Complete genome sequence of Novosphingobium resinovorum SA1, a versatile xenobiotic-degrading bacterium capable of utilizing sulfanilic acid.</title>
        <authorList>
            <person name="Hegedus B."/>
            <person name="Kos P.B."/>
            <person name="Balint B."/>
            <person name="Maroti G."/>
            <person name="Gan H.M."/>
            <person name="Perei K."/>
            <person name="Rakhely G."/>
        </authorList>
    </citation>
    <scope>NUCLEOTIDE SEQUENCE [LARGE SCALE GENOMIC DNA]</scope>
    <source>
        <strain evidence="7">SA1</strain>
    </source>
</reference>
<organism evidence="5 6">
    <name type="scientific">Novosphingobium resinovorum</name>
    <dbReference type="NCBI Taxonomy" id="158500"/>
    <lineage>
        <taxon>Bacteria</taxon>
        <taxon>Pseudomonadati</taxon>
        <taxon>Pseudomonadota</taxon>
        <taxon>Alphaproteobacteria</taxon>
        <taxon>Sphingomonadales</taxon>
        <taxon>Sphingomonadaceae</taxon>
        <taxon>Novosphingobium</taxon>
    </lineage>
</organism>
<sequence length="880" mass="94634">MVGENRIIAFGAGTGEPSDTQMSETAVESATESDTSETWDDAWVAADDAGESFTPSSGREWIAPAVAGAAVVAWSGLFLFAQVPAMKTGLTLAAVPALVMQWCVPVLLVGVVWLIAMRRSTREARRFGHIAQTLSAESALLERRLTTVNRELSLAREFVAAQARDLETLGRLAAERLSQNAERLQELVRDNGARVDSISSVSTAALDNMEKLRGQLPVIASSAKDVTNTIANAGRTAHAQLEDMINGFNRLNEFGSASTRQVSMLRDQVNETLDGFSARSEQLEQAVTARFLALDERGEEFRTRLDKHEVDALAAIRVRAKTLTDEIDEGRRQLDRQEAESLTSLRARLGALRDESDVVSRALRQAEERATEHLRTSLSNLSEEQAATGVAIMEAQQTAVDALASRLAAIAGEACQIDESIGLRAEHLAMEAEERQSRQVEQERHAIARIDHMLGELDASIAERLERHRIQAAALAERAAAVTGELGRFEARLETIAAQTGEAEDRLSISLTALTDRLTAARATLAVTDDEVEKLTEDSVRLLELIQASARQTGSALPEALAVSEDRLRRIQEGLGSVLAQLREAAQGGEDVAAEIGVSGRDLDALIGGLSQAQAQISARGADHVALFGRLQDTLGEIDAATQTAADKAGGALVGALAALGTTLDETVSAIEEDSAERIVRIAETLGDESAAAIEKAMRGKVSEISGQLEQAVAHASGVTREAATQLREQIAKVDDLVGNLEGRVTQAREQATEQVDNDFARRAAFITESLNSNAIDIATVLSSDISDSAWAAYLRGDRGIFTRRAVSLLDAGEAKAVQQVFERDDAFRANVSRYIHDFESILRQVLSTRDGNALGVTLLSSDMGKLYVALAQGIERLRG</sequence>
<keyword evidence="3" id="KW-1133">Transmembrane helix</keyword>
<keyword evidence="3" id="KW-0812">Transmembrane</keyword>
<feature type="region of interest" description="Disordered" evidence="2">
    <location>
        <begin position="11"/>
        <end position="34"/>
    </location>
</feature>
<feature type="coiled-coil region" evidence="1">
    <location>
        <begin position="320"/>
        <end position="369"/>
    </location>
</feature>
<accession>A0A031K4K6</accession>
<feature type="transmembrane region" description="Helical" evidence="3">
    <location>
        <begin position="61"/>
        <end position="81"/>
    </location>
</feature>
<dbReference type="EMBL" id="JFYZ01000001">
    <property type="protein sequence ID" value="EZP84861.1"/>
    <property type="molecule type" value="Genomic_DNA"/>
</dbReference>
<evidence type="ECO:0000313" key="7">
    <source>
        <dbReference type="Proteomes" id="UP000094626"/>
    </source>
</evidence>
<dbReference type="OrthoDB" id="9777715at2"/>
<dbReference type="RefSeq" id="WP_036522945.1">
    <property type="nucleotide sequence ID" value="NZ_CP017075.1"/>
</dbReference>
<dbReference type="AlphaFoldDB" id="A0A031K4K6"/>
<dbReference type="Proteomes" id="UP000024329">
    <property type="component" value="Unassembled WGS sequence"/>
</dbReference>
<gene>
    <name evidence="4" type="ORF">BES08_03170</name>
    <name evidence="5" type="ORF">BV97_00623</name>
</gene>
<evidence type="ECO:0000313" key="4">
    <source>
        <dbReference type="EMBL" id="AOR75861.1"/>
    </source>
</evidence>
<keyword evidence="3" id="KW-0472">Membrane</keyword>